<name>A0A1E4T1G8_9ASCO</name>
<evidence type="ECO:0000259" key="1">
    <source>
        <dbReference type="Pfam" id="PF26282"/>
    </source>
</evidence>
<accession>A0A1E4T1G8</accession>
<organism evidence="3 4">
    <name type="scientific">[Candida] arabinofermentans NRRL YB-2248</name>
    <dbReference type="NCBI Taxonomy" id="983967"/>
    <lineage>
        <taxon>Eukaryota</taxon>
        <taxon>Fungi</taxon>
        <taxon>Dikarya</taxon>
        <taxon>Ascomycota</taxon>
        <taxon>Saccharomycotina</taxon>
        <taxon>Pichiomycetes</taxon>
        <taxon>Pichiales</taxon>
        <taxon>Pichiaceae</taxon>
        <taxon>Ogataea</taxon>
        <taxon>Ogataea/Candida clade</taxon>
    </lineage>
</organism>
<evidence type="ECO:0000313" key="3">
    <source>
        <dbReference type="EMBL" id="ODV85551.1"/>
    </source>
</evidence>
<dbReference type="AlphaFoldDB" id="A0A1E4T1G8"/>
<dbReference type="STRING" id="983967.A0A1E4T1G8"/>
<feature type="domain" description="Trs120/TRAPPC9 third Ig-like" evidence="1">
    <location>
        <begin position="45"/>
        <end position="238"/>
    </location>
</feature>
<reference evidence="4" key="1">
    <citation type="submission" date="2016-04" db="EMBL/GenBank/DDBJ databases">
        <title>Comparative genomics of biotechnologically important yeasts.</title>
        <authorList>
            <consortium name="DOE Joint Genome Institute"/>
            <person name="Riley R."/>
            <person name="Haridas S."/>
            <person name="Wolfe K.H."/>
            <person name="Lopes M.R."/>
            <person name="Hittinger C.T."/>
            <person name="Goker M."/>
            <person name="Salamov A."/>
            <person name="Wisecaver J."/>
            <person name="Long T.M."/>
            <person name="Aerts A.L."/>
            <person name="Barry K."/>
            <person name="Choi C."/>
            <person name="Clum A."/>
            <person name="Coughlan A.Y."/>
            <person name="Deshpande S."/>
            <person name="Douglass A.P."/>
            <person name="Hanson S.J."/>
            <person name="Klenk H.-P."/>
            <person name="Labutti K."/>
            <person name="Lapidus A."/>
            <person name="Lindquist E."/>
            <person name="Lipzen A."/>
            <person name="Meier-Kolthoff J.P."/>
            <person name="Ohm R.A."/>
            <person name="Otillar R.P."/>
            <person name="Pangilinan J."/>
            <person name="Peng Y."/>
            <person name="Rokas A."/>
            <person name="Rosa C.A."/>
            <person name="Scheuner C."/>
            <person name="Sibirny A.A."/>
            <person name="Slot J.C."/>
            <person name="Stielow J.B."/>
            <person name="Sun H."/>
            <person name="Kurtzman C.P."/>
            <person name="Blackwell M."/>
            <person name="Grigoriev I.V."/>
            <person name="Jeffries T.W."/>
        </authorList>
    </citation>
    <scope>NUCLEOTIDE SEQUENCE [LARGE SCALE GENOMIC DNA]</scope>
    <source>
        <strain evidence="4">NRRL YB-2248</strain>
    </source>
</reference>
<gene>
    <name evidence="3" type="ORF">CANARDRAFT_175999</name>
</gene>
<evidence type="ECO:0000313" key="4">
    <source>
        <dbReference type="Proteomes" id="UP000094801"/>
    </source>
</evidence>
<keyword evidence="4" id="KW-1185">Reference proteome</keyword>
<proteinExistence type="predicted"/>
<sequence length="371" mass="42924">MEIWGKRGVKEACLMLEYSHQRSREKVNFSRNISIPVKVTVYPSIELVGCDIIPLSSTTKISQNNEGDCWNYLNQLTKEGGYEMSDFCLLALDFINSWTEVIEITFQSLFSGSKDPEFQDTNGFIEDAPADTFYSRIILASKKNSRVLIPIKRIDFGYDYLDRRVPSLRNKQFIFDSKTPEAEQRFIKHAFWYRDELLKRMRATWKIPESISNSMYAGRAGTIDLRSIRFSSKMVNALEVEKVGISLSLRHHSNNPVDYENIQIHEFYTVELKLTNRNKKAINGIIRHVPICRSASISIEKKILYNGVLQFSLEDSMEPGDSRVFKLGITFLEKGEYEWGAMFDEMDGYDTGSISIKHQHLEREQLKLKVC</sequence>
<dbReference type="Pfam" id="PF26282">
    <property type="entry name" value="Ig_TRAPPC9-Trs120_3rd"/>
    <property type="match status" value="1"/>
</dbReference>
<dbReference type="PANTHER" id="PTHR21512:SF5">
    <property type="entry name" value="TRAFFICKING PROTEIN PARTICLE COMPLEX SUBUNIT 9"/>
    <property type="match status" value="1"/>
</dbReference>
<dbReference type="InterPro" id="IPR013935">
    <property type="entry name" value="Trs120_TRAPPC9"/>
</dbReference>
<dbReference type="OrthoDB" id="27962at2759"/>
<dbReference type="EMBL" id="KV453852">
    <property type="protein sequence ID" value="ODV85551.1"/>
    <property type="molecule type" value="Genomic_DNA"/>
</dbReference>
<dbReference type="Pfam" id="PF26283">
    <property type="entry name" value="Ig_TRAPPC9-Trs120_4th"/>
    <property type="match status" value="1"/>
</dbReference>
<feature type="domain" description="Trs120/TRAPPC9 fourth Ig-like" evidence="2">
    <location>
        <begin position="245"/>
        <end position="348"/>
    </location>
</feature>
<dbReference type="InterPro" id="IPR058567">
    <property type="entry name" value="Ig_TRAPPC9_Trs120_3rd"/>
</dbReference>
<dbReference type="Proteomes" id="UP000094801">
    <property type="component" value="Unassembled WGS sequence"/>
</dbReference>
<evidence type="ECO:0000259" key="2">
    <source>
        <dbReference type="Pfam" id="PF26283"/>
    </source>
</evidence>
<protein>
    <submittedName>
        <fullName evidence="3">Uncharacterized protein</fullName>
    </submittedName>
</protein>
<dbReference type="PANTHER" id="PTHR21512">
    <property type="entry name" value="TRAFFICKING PROTEIN PARTICLE COMPLEX SUBUNIT 9"/>
    <property type="match status" value="1"/>
</dbReference>
<dbReference type="InterPro" id="IPR058568">
    <property type="entry name" value="Ig_TRAPPC9_Trs120_4th"/>
</dbReference>
<dbReference type="GO" id="GO:0005802">
    <property type="term" value="C:trans-Golgi network"/>
    <property type="evidence" value="ECO:0007669"/>
    <property type="project" value="TreeGrafter"/>
</dbReference>